<keyword evidence="6" id="KW-0547">Nucleotide-binding</keyword>
<feature type="transmembrane region" description="Helical" evidence="13">
    <location>
        <begin position="618"/>
        <end position="643"/>
    </location>
</feature>
<dbReference type="PROSITE" id="PS00211">
    <property type="entry name" value="ABC_TRANSPORTER_1"/>
    <property type="match status" value="1"/>
</dbReference>
<evidence type="ECO:0000256" key="9">
    <source>
        <dbReference type="ARBA" id="ARBA00022989"/>
    </source>
</evidence>
<keyword evidence="15" id="KW-0378">Hydrolase</keyword>
<dbReference type="AlphaFoldDB" id="A0A1S6IPP6"/>
<dbReference type="InterPro" id="IPR027417">
    <property type="entry name" value="P-loop_NTPase"/>
</dbReference>
<feature type="region of interest" description="Disordered" evidence="12">
    <location>
        <begin position="321"/>
        <end position="343"/>
    </location>
</feature>
<dbReference type="InterPro" id="IPR003593">
    <property type="entry name" value="AAA+_ATPase"/>
</dbReference>
<dbReference type="Proteomes" id="UP000188993">
    <property type="component" value="Chromosome"/>
</dbReference>
<dbReference type="Pfam" id="PF00005">
    <property type="entry name" value="ABC_tran"/>
    <property type="match status" value="1"/>
</dbReference>
<keyword evidence="4" id="KW-0997">Cell inner membrane</keyword>
<dbReference type="Gene3D" id="3.40.50.300">
    <property type="entry name" value="P-loop containing nucleotide triphosphate hydrolases"/>
    <property type="match status" value="1"/>
</dbReference>
<evidence type="ECO:0000256" key="1">
    <source>
        <dbReference type="ARBA" id="ARBA00004429"/>
    </source>
</evidence>
<evidence type="ECO:0000313" key="16">
    <source>
        <dbReference type="Proteomes" id="UP000188993"/>
    </source>
</evidence>
<keyword evidence="2" id="KW-0813">Transport</keyword>
<keyword evidence="9 13" id="KW-1133">Transmembrane helix</keyword>
<dbReference type="GO" id="GO:0022857">
    <property type="term" value="F:transmembrane transporter activity"/>
    <property type="evidence" value="ECO:0007669"/>
    <property type="project" value="UniProtKB-ARBA"/>
</dbReference>
<comment type="subcellular location">
    <subcellularLocation>
        <location evidence="1">Cell inner membrane</location>
        <topology evidence="1">Multi-pass membrane protein</topology>
    </subcellularLocation>
</comment>
<dbReference type="OrthoDB" id="2079174at2"/>
<evidence type="ECO:0000256" key="4">
    <source>
        <dbReference type="ARBA" id="ARBA00022519"/>
    </source>
</evidence>
<dbReference type="Pfam" id="PF12704">
    <property type="entry name" value="MacB_PCD"/>
    <property type="match status" value="1"/>
</dbReference>
<dbReference type="InterPro" id="IPR017871">
    <property type="entry name" value="ABC_transporter-like_CS"/>
</dbReference>
<keyword evidence="16" id="KW-1185">Reference proteome</keyword>
<feature type="transmembrane region" description="Helical" evidence="13">
    <location>
        <begin position="561"/>
        <end position="587"/>
    </location>
</feature>
<dbReference type="EMBL" id="CP019728">
    <property type="protein sequence ID" value="AQS53534.1"/>
    <property type="molecule type" value="Genomic_DNA"/>
</dbReference>
<comment type="similarity">
    <text evidence="11">Belongs to the ABC transporter superfamily. Macrolide exporter (TC 3.A.1.122) family.</text>
</comment>
<evidence type="ECO:0000313" key="15">
    <source>
        <dbReference type="EMBL" id="AQS53534.1"/>
    </source>
</evidence>
<dbReference type="PANTHER" id="PTHR42798">
    <property type="entry name" value="LIPOPROTEIN-RELEASING SYSTEM ATP-BINDING PROTEIN LOLD"/>
    <property type="match status" value="1"/>
</dbReference>
<dbReference type="STRING" id="708126.BW727_101167"/>
<evidence type="ECO:0000259" key="14">
    <source>
        <dbReference type="PROSITE" id="PS50893"/>
    </source>
</evidence>
<gene>
    <name evidence="15" type="primary">macB_1</name>
    <name evidence="15" type="ORF">BW727_101167</name>
</gene>
<organism evidence="15 16">
    <name type="scientific">Jeotgalibaca dankookensis</name>
    <dbReference type="NCBI Taxonomy" id="708126"/>
    <lineage>
        <taxon>Bacteria</taxon>
        <taxon>Bacillati</taxon>
        <taxon>Bacillota</taxon>
        <taxon>Bacilli</taxon>
        <taxon>Lactobacillales</taxon>
        <taxon>Carnobacteriaceae</taxon>
        <taxon>Jeotgalibaca</taxon>
    </lineage>
</organism>
<evidence type="ECO:0000256" key="6">
    <source>
        <dbReference type="ARBA" id="ARBA00022741"/>
    </source>
</evidence>
<feature type="compositionally biased region" description="Acidic residues" evidence="12">
    <location>
        <begin position="330"/>
        <end position="341"/>
    </location>
</feature>
<evidence type="ECO:0000256" key="8">
    <source>
        <dbReference type="ARBA" id="ARBA00022970"/>
    </source>
</evidence>
<dbReference type="InterPro" id="IPR003838">
    <property type="entry name" value="ABC3_permease_C"/>
</dbReference>
<keyword evidence="3" id="KW-1003">Cell membrane</keyword>
<dbReference type="CDD" id="cd03255">
    <property type="entry name" value="ABC_MJ0796_LolCDE_FtsE"/>
    <property type="match status" value="1"/>
</dbReference>
<evidence type="ECO:0000256" key="13">
    <source>
        <dbReference type="SAM" id="Phobius"/>
    </source>
</evidence>
<dbReference type="Pfam" id="PF02687">
    <property type="entry name" value="FtsX"/>
    <property type="match status" value="1"/>
</dbReference>
<dbReference type="PROSITE" id="PS50893">
    <property type="entry name" value="ABC_TRANSPORTER_2"/>
    <property type="match status" value="1"/>
</dbReference>
<evidence type="ECO:0000256" key="11">
    <source>
        <dbReference type="ARBA" id="ARBA00038388"/>
    </source>
</evidence>
<dbReference type="InterPro" id="IPR017911">
    <property type="entry name" value="MacB-like_ATP-bd"/>
</dbReference>
<evidence type="ECO:0000256" key="7">
    <source>
        <dbReference type="ARBA" id="ARBA00022840"/>
    </source>
</evidence>
<proteinExistence type="inferred from homology"/>
<name>A0A1S6IPP6_9LACT</name>
<dbReference type="EC" id="3.6.3.-" evidence="15"/>
<keyword evidence="8" id="KW-0029">Amino-acid transport</keyword>
<dbReference type="SMART" id="SM00382">
    <property type="entry name" value="AAA"/>
    <property type="match status" value="1"/>
</dbReference>
<evidence type="ECO:0000256" key="2">
    <source>
        <dbReference type="ARBA" id="ARBA00022448"/>
    </source>
</evidence>
<dbReference type="GO" id="GO:0005886">
    <property type="term" value="C:plasma membrane"/>
    <property type="evidence" value="ECO:0007669"/>
    <property type="project" value="UniProtKB-SubCell"/>
</dbReference>
<feature type="transmembrane region" description="Helical" evidence="13">
    <location>
        <begin position="655"/>
        <end position="676"/>
    </location>
</feature>
<protein>
    <submittedName>
        <fullName evidence="15">Macrolide export ATP-binding/permease protein MacB</fullName>
        <ecNumber evidence="15">3.6.3.-</ecNumber>
    </submittedName>
</protein>
<keyword evidence="7 15" id="KW-0067">ATP-binding</keyword>
<dbReference type="FunFam" id="3.40.50.300:FF:000032">
    <property type="entry name" value="Export ABC transporter ATP-binding protein"/>
    <property type="match status" value="1"/>
</dbReference>
<sequence length="694" mass="75807">MAFLEVNKLNKYYPIGDDEKFHALKDIDLSFEKGELVSIIGESGSGKSTLMNLFGGLDSQFTGDIVVNGENIGKYSEQEMVQYHKERVGFVFQSFNLVSHLSILDNVTLAMTLSNVDKETRINRAKEILQQLGLKDQLNKKPNQLSGGQKQRVAIARALVNDPDIIIADEPTGALDSETSNQVLDIIQKIAENGKLVILVTHSELVAGRSSRVVTIADGEIIDNKYTGPIKEVDSDFKMRELDNKQTNKNLSFFSAIRMAFLNMKEKLGRNLLIALGGSIGIMSIVLMLSLGKGVNDYLTDIMNENVNPLVVQVKMTEETETEAAKKEREEEEAAQEDEMNADVPAFPGGDATADENLGPDFQGPPGTQNDLYFEEENIEELEAIDHVEEITEGFTAFSFTSNAIEYEDESYTYMNFGTISPDMTPANLMFGEMPQENEILITEGLATSIVDEASEMIGQEVLVKVEVEGETLEGAYVVSGIYNPGDAVGPTGFFDSVFMTMETFEALAEESDQSIDANVIYLTSESEAFTIDIKNQVKELGYGGSSADILIDVFGQLLDIFTYILTGVAAISLLVSAIMILTVLYISVVERTREIGVIKAIGGRKKDIRRIFVSESFLIGLFSGVLGVAIAYGLTIVGNIIVERTFDATVLHITPLYAGAGILISTIISVLAGLLPANKAAKLDPVEALRRGD</sequence>
<evidence type="ECO:0000256" key="12">
    <source>
        <dbReference type="SAM" id="MobiDB-lite"/>
    </source>
</evidence>
<dbReference type="GO" id="GO:0016887">
    <property type="term" value="F:ATP hydrolysis activity"/>
    <property type="evidence" value="ECO:0007669"/>
    <property type="project" value="InterPro"/>
</dbReference>
<dbReference type="SUPFAM" id="SSF52540">
    <property type="entry name" value="P-loop containing nucleoside triphosphate hydrolases"/>
    <property type="match status" value="1"/>
</dbReference>
<feature type="domain" description="ABC transporter" evidence="14">
    <location>
        <begin position="4"/>
        <end position="242"/>
    </location>
</feature>
<keyword evidence="10 13" id="KW-0472">Membrane</keyword>
<evidence type="ECO:0000256" key="3">
    <source>
        <dbReference type="ARBA" id="ARBA00022475"/>
    </source>
</evidence>
<feature type="transmembrane region" description="Helical" evidence="13">
    <location>
        <begin position="272"/>
        <end position="292"/>
    </location>
</feature>
<dbReference type="RefSeq" id="WP_062468926.1">
    <property type="nucleotide sequence ID" value="NZ_BBYN01000010.1"/>
</dbReference>
<dbReference type="GO" id="GO:0098796">
    <property type="term" value="C:membrane protein complex"/>
    <property type="evidence" value="ECO:0007669"/>
    <property type="project" value="UniProtKB-ARBA"/>
</dbReference>
<dbReference type="InterPro" id="IPR025857">
    <property type="entry name" value="MacB_PCD"/>
</dbReference>
<dbReference type="GO" id="GO:0005524">
    <property type="term" value="F:ATP binding"/>
    <property type="evidence" value="ECO:0007669"/>
    <property type="project" value="UniProtKB-KW"/>
</dbReference>
<dbReference type="PANTHER" id="PTHR42798:SF6">
    <property type="entry name" value="CELL DIVISION ATP-BINDING PROTEIN FTSE"/>
    <property type="match status" value="1"/>
</dbReference>
<dbReference type="GO" id="GO:0006865">
    <property type="term" value="P:amino acid transport"/>
    <property type="evidence" value="ECO:0007669"/>
    <property type="project" value="UniProtKB-KW"/>
</dbReference>
<accession>A0A1S6IPP6</accession>
<evidence type="ECO:0000256" key="10">
    <source>
        <dbReference type="ARBA" id="ARBA00023136"/>
    </source>
</evidence>
<dbReference type="KEGG" id="jda:BW727_101167"/>
<evidence type="ECO:0000256" key="5">
    <source>
        <dbReference type="ARBA" id="ARBA00022692"/>
    </source>
</evidence>
<keyword evidence="5 13" id="KW-0812">Transmembrane</keyword>
<dbReference type="InterPro" id="IPR003439">
    <property type="entry name" value="ABC_transporter-like_ATP-bd"/>
</dbReference>
<reference evidence="15 16" key="1">
    <citation type="journal article" date="2014" name="Int. J. Syst. Evol. Microbiol.">
        <title>Jeotgalibaca dankookensis gen. nov., sp. nov., a member of the family Carnobacteriaceae, isolated from seujeot (Korean traditional food).</title>
        <authorList>
            <person name="Lee D.G."/>
            <person name="Trujillo M.E."/>
            <person name="Kang H."/>
            <person name="Ahn T.Y."/>
        </authorList>
    </citation>
    <scope>NUCLEOTIDE SEQUENCE [LARGE SCALE GENOMIC DNA]</scope>
    <source>
        <strain evidence="15 16">EX-07</strain>
    </source>
</reference>